<feature type="compositionally biased region" description="Basic and acidic residues" evidence="6">
    <location>
        <begin position="730"/>
        <end position="744"/>
    </location>
</feature>
<dbReference type="Gene3D" id="1.25.40.1030">
    <property type="match status" value="1"/>
</dbReference>
<evidence type="ECO:0000256" key="5">
    <source>
        <dbReference type="ARBA" id="ARBA00022892"/>
    </source>
</evidence>
<feature type="region of interest" description="Disordered" evidence="6">
    <location>
        <begin position="499"/>
        <end position="609"/>
    </location>
</feature>
<feature type="compositionally biased region" description="Acidic residues" evidence="6">
    <location>
        <begin position="1456"/>
        <end position="1470"/>
    </location>
</feature>
<reference evidence="8" key="1">
    <citation type="submission" date="2022-08" db="UniProtKB">
        <authorList>
            <consortium name="EnsemblMetazoa"/>
        </authorList>
    </citation>
    <scope>IDENTIFICATION</scope>
</reference>
<keyword evidence="3" id="KW-0813">Transport</keyword>
<keyword evidence="5" id="KW-0931">ER-Golgi transport</keyword>
<organism evidence="8">
    <name type="scientific">Anopheles coluzzii</name>
    <name type="common">African malaria mosquito</name>
    <dbReference type="NCBI Taxonomy" id="1518534"/>
    <lineage>
        <taxon>Eukaryota</taxon>
        <taxon>Metazoa</taxon>
        <taxon>Ecdysozoa</taxon>
        <taxon>Arthropoda</taxon>
        <taxon>Hexapoda</taxon>
        <taxon>Insecta</taxon>
        <taxon>Pterygota</taxon>
        <taxon>Neoptera</taxon>
        <taxon>Endopterygota</taxon>
        <taxon>Diptera</taxon>
        <taxon>Nematocera</taxon>
        <taxon>Culicoidea</taxon>
        <taxon>Culicidae</taxon>
        <taxon>Anophelinae</taxon>
        <taxon>Anopheles</taxon>
    </lineage>
</organism>
<feature type="compositionally biased region" description="Basic and acidic residues" evidence="6">
    <location>
        <begin position="1789"/>
        <end position="1799"/>
    </location>
</feature>
<evidence type="ECO:0000256" key="1">
    <source>
        <dbReference type="ARBA" id="ARBA00004240"/>
    </source>
</evidence>
<dbReference type="EnsemblMetazoa" id="ACOM038160-RA">
    <property type="protein sequence ID" value="ACOM038160-PA.1"/>
    <property type="gene ID" value="ACOM038160"/>
</dbReference>
<feature type="region of interest" description="Disordered" evidence="6">
    <location>
        <begin position="140"/>
        <end position="471"/>
    </location>
</feature>
<dbReference type="PANTHER" id="PTHR13402">
    <property type="entry name" value="RGPR-RELATED"/>
    <property type="match status" value="1"/>
</dbReference>
<protein>
    <recommendedName>
        <fullName evidence="7">Sec16 Sec23-binding domain-containing protein</fullName>
    </recommendedName>
</protein>
<dbReference type="GO" id="GO:0070971">
    <property type="term" value="C:endoplasmic reticulum exit site"/>
    <property type="evidence" value="ECO:0007669"/>
    <property type="project" value="TreeGrafter"/>
</dbReference>
<evidence type="ECO:0000256" key="4">
    <source>
        <dbReference type="ARBA" id="ARBA00022824"/>
    </source>
</evidence>
<feature type="compositionally biased region" description="Low complexity" evidence="6">
    <location>
        <begin position="698"/>
        <end position="710"/>
    </location>
</feature>
<feature type="region of interest" description="Disordered" evidence="6">
    <location>
        <begin position="1789"/>
        <end position="1901"/>
    </location>
</feature>
<feature type="compositionally biased region" description="Basic and acidic residues" evidence="6">
    <location>
        <begin position="832"/>
        <end position="854"/>
    </location>
</feature>
<dbReference type="GO" id="GO:0007030">
    <property type="term" value="P:Golgi organization"/>
    <property type="evidence" value="ECO:0007669"/>
    <property type="project" value="TreeGrafter"/>
</dbReference>
<evidence type="ECO:0000256" key="6">
    <source>
        <dbReference type="SAM" id="MobiDB-lite"/>
    </source>
</evidence>
<feature type="compositionally biased region" description="Pro residues" evidence="6">
    <location>
        <begin position="383"/>
        <end position="399"/>
    </location>
</feature>
<evidence type="ECO:0000256" key="3">
    <source>
        <dbReference type="ARBA" id="ARBA00022448"/>
    </source>
</evidence>
<comment type="subcellular location">
    <subcellularLocation>
        <location evidence="1">Endoplasmic reticulum</location>
    </subcellularLocation>
</comment>
<feature type="region of interest" description="Disordered" evidence="6">
    <location>
        <begin position="669"/>
        <end position="710"/>
    </location>
</feature>
<feature type="compositionally biased region" description="Pro residues" evidence="6">
    <location>
        <begin position="110"/>
        <end position="120"/>
    </location>
</feature>
<dbReference type="InterPro" id="IPR024298">
    <property type="entry name" value="Sec16_Sec23-bd"/>
</dbReference>
<comment type="similarity">
    <text evidence="2">Belongs to the SEC16 family.</text>
</comment>
<feature type="compositionally biased region" description="Low complexity" evidence="6">
    <location>
        <begin position="210"/>
        <end position="219"/>
    </location>
</feature>
<feature type="compositionally biased region" description="Polar residues" evidence="6">
    <location>
        <begin position="1434"/>
        <end position="1444"/>
    </location>
</feature>
<feature type="compositionally biased region" description="Low complexity" evidence="6">
    <location>
        <begin position="1886"/>
        <end position="1899"/>
    </location>
</feature>
<keyword evidence="4" id="KW-0256">Endoplasmic reticulum</keyword>
<accession>A0A8W7PV87</accession>
<feature type="region of interest" description="Disordered" evidence="6">
    <location>
        <begin position="1"/>
        <end position="76"/>
    </location>
</feature>
<feature type="compositionally biased region" description="Basic and acidic residues" evidence="6">
    <location>
        <begin position="669"/>
        <end position="680"/>
    </location>
</feature>
<feature type="compositionally biased region" description="Low complexity" evidence="6">
    <location>
        <begin position="751"/>
        <end position="766"/>
    </location>
</feature>
<feature type="compositionally biased region" description="Low complexity" evidence="6">
    <location>
        <begin position="449"/>
        <end position="465"/>
    </location>
</feature>
<dbReference type="VEuPathDB" id="VectorBase:ACON2_037257"/>
<feature type="compositionally biased region" description="Acidic residues" evidence="6">
    <location>
        <begin position="1815"/>
        <end position="1834"/>
    </location>
</feature>
<dbReference type="CDD" id="cd09233">
    <property type="entry name" value="ACE1-Sec16-like"/>
    <property type="match status" value="1"/>
</dbReference>
<dbReference type="PANTHER" id="PTHR13402:SF6">
    <property type="entry name" value="SECRETORY 16, ISOFORM I"/>
    <property type="match status" value="1"/>
</dbReference>
<feature type="compositionally biased region" description="Basic residues" evidence="6">
    <location>
        <begin position="1802"/>
        <end position="1811"/>
    </location>
</feature>
<feature type="compositionally biased region" description="Polar residues" evidence="6">
    <location>
        <begin position="779"/>
        <end position="798"/>
    </location>
</feature>
<feature type="compositionally biased region" description="Basic and acidic residues" evidence="6">
    <location>
        <begin position="885"/>
        <end position="1078"/>
    </location>
</feature>
<dbReference type="FunFam" id="1.25.40.1030:FF:000019">
    <property type="entry name" value="AGAP011214-PA"/>
    <property type="match status" value="1"/>
</dbReference>
<sequence length="2108" mass="233051">MAEQFSASTAFTNMNNNTDGWGDDWGDWSETPGDPGQLKPNATMQPPAPNAPSTAYFQQPQHHPNHHQHQQMNTAGPYMNSGANRMDQNNHNYLPNVMPQGNSNAYQQPTMPPNPYPPANYGPAQPSAYGQQAASFFNAPQAAPQRPPSHPAPSTTPQLIPTFSQTISDSFDTAAGNSWNWTVPEPTKPSVPEAQLEAKVPPQQQPAPPQQQQQQQYDPFPQPSNMQLQRLKAETLSPQWSIESQVSSSDRSTLESDPSGDSRGPPPSQSTTVLPSDADAGHRNTTDGLENVDRQQQPYSAGPAGSVPDRLDEVLEALSIKQEPAESSYRAEQTFPPPPPSIVGTAAAAGPLVSDSHTSKSSSTTPPLPPPPTDNPTVAPPVSTGPPPPSSMMSGPPPMAVGGSSGPPKAMQIAGSNPFKRNGPRSHTATPGLGGGTAAAAAPPPAPPGGTFFYQQQTHQPLLLQPAPPSVEEANNIETLTPENQEILVETRPEQAVVENQEIAPSNDRNQYLQTGHLSEDGYGVDTSPSGGNGRVHLVAEAGAEAGHGDVNDSRLPPPGLSRYVPGQNEQQPEPPMPVPVVQQQPSPVAVGQSYPEPPPGLDRMVPGMDLQNASDLSLERQADGEVSDSTSAAPAAPIGARNEHLHHHHLNHHGHHHHERVDMSDRNRYRVPGEDDNHTHHNQQRVVPGGGPENERPLSTSVPSVVPMVPGSATTAMATLDMPEEQRELVMDGENPDDRREDPLIGGNAGPAISATGSASSAAGGPSAGGGGPVAVETESNVTADTSRMEPSNTSTADESDKGGFYGAGSGPKGTGRREDDALRRSNKSKSSRDRYDTEDSDYSEHERRRRETSVGVAAGGGAAGPADTSSHRHERSRRAGGGAEREKDKRKDNGRDRDRDRDRERDRDRDRDRDYDYRDRDRERNRYDRDRERYGRSSKYDRESRYETDGSKYESERSTRYEKEDKRYGGASRDDYYRKRDGERGGEDGRGPGGRDRDRDTLERRQRKEKERADRYRGDERRKDDRYREGEKRRDRHDRRYPDPEDYRAGSRNGTERDRARDSRDRDDRKEKDRKYLGGGVAPGAAVGSSASGYGMVAGAAAAGAYGPASGYYDPYSYYAQHQQYYEQLRRTNPQAYAEWFNRTTPFMHPPGVYTNPEEYHRHYNNQSLPSAAIAGGGMAGPSSLLDQTYLTDVSGHQPTSLPPMYHQAYQQGPQSLLHHQQQHQRANTSLAMDRTYHSEAGGYFQPRIDQIDASAIKQDATAELSMMEPERLTPRKFPEIHPIVSVSAGLLISTKNRLTMNGMADTVKIYSLAYNDASRKLFQTYPGPLVKGVTHKKSVIEFCEEQLRHGPPYSGALALIKSRGNSINSLHSSSLAAGANRSSFALLWNYIILLLRQNGTFVGTDISELLMQNKEEYPFEAMQTSVARSANISGRNSSLSQPEREADARQDGQESEEAAADATGEADDVAKDTSAQDVAPKALTEQDITDKFRNYLLYGNIGEALEWATEHNLWGHALFLASKVDSRQHANVMMKFANKLTLNDPLQTLYQLLSGRTPASVTSVLDEKWGDWRPHLAMLMSNSSAKPELIKKSITTLGDTLLNRGDLYAAHFCYLLSDVAFGRFADVKPDAAGGSNSNGVVRLVLLGAAHQHRTFRELSTNESIMMTEIYEYARSLNEDRYSIAELQRYKYLLACRMLDQGMQLKCLLYMEQIAEQIQYDPYRFDADFVRKVYTLGDRLKYYDPVMEKALDESVDNTGRGNIYANVEDPEWLKRLNEILLNSLRSQERPWQQEKQHAPPPHHHHHHHHFHEEEEEEEDEEQDVDEEDDEEQQERSSLSPSPAIGPIVPSEPLPPAAFDYHRAPPPRQQRDACVSSIRSDGNRSAESATSSSPLSETFRGDYCANKCTVRLMQRRQLSQQQQHQQQHRRQSITDRVAPAKHVQFTKSLAKVPEPLGAIRKVRKKRRKVSNAGVAAGSGYGAALLPPKQLPHPERRPGSAMKLSKAYLYTARSRREGFLAHRDVVYNGTYPIDLPFCSRFKDYNYSGESTDSAANSEEREGRKPAIDEGIRDYFEGTELGSLRCRRRPNASHSKAGAVLTYAIDEPL</sequence>
<feature type="region of interest" description="Disordered" evidence="6">
    <location>
        <begin position="730"/>
        <end position="1089"/>
    </location>
</feature>
<feature type="compositionally biased region" description="Low complexity" evidence="6">
    <location>
        <begin position="580"/>
        <end position="593"/>
    </location>
</feature>
<feature type="compositionally biased region" description="Polar residues" evidence="6">
    <location>
        <begin position="1"/>
        <end position="18"/>
    </location>
</feature>
<proteinExistence type="inferred from homology"/>
<evidence type="ECO:0000259" key="7">
    <source>
        <dbReference type="Pfam" id="PF12931"/>
    </source>
</evidence>
<feature type="compositionally biased region" description="Basic and acidic residues" evidence="6">
    <location>
        <begin position="1445"/>
        <end position="1455"/>
    </location>
</feature>
<feature type="domain" description="Sec16 Sec23-binding" evidence="7">
    <location>
        <begin position="1496"/>
        <end position="1743"/>
    </location>
</feature>
<feature type="compositionally biased region" description="Polar residues" evidence="6">
    <location>
        <begin position="236"/>
        <end position="251"/>
    </location>
</feature>
<feature type="region of interest" description="Disordered" evidence="6">
    <location>
        <begin position="100"/>
        <end position="128"/>
    </location>
</feature>
<evidence type="ECO:0000256" key="2">
    <source>
        <dbReference type="ARBA" id="ARBA00005927"/>
    </source>
</evidence>
<dbReference type="GO" id="GO:0070973">
    <property type="term" value="P:protein localization to endoplasmic reticulum exit site"/>
    <property type="evidence" value="ECO:0007669"/>
    <property type="project" value="TreeGrafter"/>
</dbReference>
<feature type="compositionally biased region" description="Gly residues" evidence="6">
    <location>
        <begin position="805"/>
        <end position="815"/>
    </location>
</feature>
<evidence type="ECO:0000313" key="8">
    <source>
        <dbReference type="EnsemblMetazoa" id="ACOM038160-PA.1"/>
    </source>
</evidence>
<dbReference type="Proteomes" id="UP000075882">
    <property type="component" value="Unassembled WGS sequence"/>
</dbReference>
<dbReference type="GO" id="GO:0012507">
    <property type="term" value="C:ER to Golgi transport vesicle membrane"/>
    <property type="evidence" value="ECO:0007669"/>
    <property type="project" value="TreeGrafter"/>
</dbReference>
<name>A0A8W7PV87_ANOCL</name>
<feature type="region of interest" description="Disordered" evidence="6">
    <location>
        <begin position="1434"/>
        <end position="1485"/>
    </location>
</feature>
<feature type="compositionally biased region" description="Polar residues" evidence="6">
    <location>
        <begin position="152"/>
        <end position="181"/>
    </location>
</feature>
<dbReference type="GO" id="GO:0016192">
    <property type="term" value="P:vesicle-mediated transport"/>
    <property type="evidence" value="ECO:0007669"/>
    <property type="project" value="UniProtKB-KW"/>
</dbReference>
<feature type="compositionally biased region" description="Polar residues" evidence="6">
    <location>
        <begin position="503"/>
        <end position="517"/>
    </location>
</feature>
<dbReference type="Pfam" id="PF12931">
    <property type="entry name" value="TPR_Sec16"/>
    <property type="match status" value="1"/>
</dbReference>